<dbReference type="CDD" id="cd10234">
    <property type="entry name" value="ASKHA_NBD_HSP70_DnaK-like"/>
    <property type="match status" value="1"/>
</dbReference>
<reference evidence="8" key="1">
    <citation type="submission" date="2022-01" db="EMBL/GenBank/DDBJ databases">
        <title>Draft genome of Methanogenium marinum DSM 15558.</title>
        <authorList>
            <person name="Chen S.-C."/>
            <person name="You Y.-T."/>
        </authorList>
    </citation>
    <scope>NUCLEOTIDE SEQUENCE</scope>
    <source>
        <strain evidence="8">DSM 15558</strain>
    </source>
</reference>
<feature type="compositionally biased region" description="Low complexity" evidence="7">
    <location>
        <begin position="582"/>
        <end position="604"/>
    </location>
</feature>
<dbReference type="Pfam" id="PF00012">
    <property type="entry name" value="HSP70"/>
    <property type="match status" value="1"/>
</dbReference>
<dbReference type="InterPro" id="IPR012725">
    <property type="entry name" value="Chaperone_DnaK"/>
</dbReference>
<evidence type="ECO:0000313" key="8">
    <source>
        <dbReference type="EMBL" id="MDE4908814.1"/>
    </source>
</evidence>
<dbReference type="Gene3D" id="3.90.640.10">
    <property type="entry name" value="Actin, Chain A, domain 4"/>
    <property type="match status" value="1"/>
</dbReference>
<dbReference type="FunFam" id="1.20.1270.10:FF:000001">
    <property type="entry name" value="Molecular chaperone DnaK"/>
    <property type="match status" value="1"/>
</dbReference>
<dbReference type="SUPFAM" id="SSF100920">
    <property type="entry name" value="Heat shock protein 70kD (HSP70), peptide-binding domain"/>
    <property type="match status" value="1"/>
</dbReference>
<keyword evidence="4 5" id="KW-0143">Chaperone</keyword>
<evidence type="ECO:0000256" key="5">
    <source>
        <dbReference type="HAMAP-Rule" id="MF_00332"/>
    </source>
</evidence>
<dbReference type="RefSeq" id="WP_274925425.1">
    <property type="nucleotide sequence ID" value="NZ_JAKELO010000002.1"/>
</dbReference>
<feature type="compositionally biased region" description="Basic and acidic residues" evidence="7">
    <location>
        <begin position="605"/>
        <end position="618"/>
    </location>
</feature>
<evidence type="ECO:0000256" key="6">
    <source>
        <dbReference type="RuleBase" id="RU003322"/>
    </source>
</evidence>
<dbReference type="InterPro" id="IPR029048">
    <property type="entry name" value="HSP70_C_sf"/>
</dbReference>
<dbReference type="InterPro" id="IPR018181">
    <property type="entry name" value="Heat_shock_70_CS"/>
</dbReference>
<protein>
    <recommendedName>
        <fullName evidence="5">Chaperone protein DnaK</fullName>
    </recommendedName>
    <alternativeName>
        <fullName evidence="5">HSP70</fullName>
    </alternativeName>
    <alternativeName>
        <fullName evidence="5">Heat shock 70 kDa protein</fullName>
    </alternativeName>
    <alternativeName>
        <fullName evidence="5">Heat shock protein 70</fullName>
    </alternativeName>
</protein>
<dbReference type="SUPFAM" id="SSF53067">
    <property type="entry name" value="Actin-like ATPase domain"/>
    <property type="match status" value="2"/>
</dbReference>
<feature type="region of interest" description="Disordered" evidence="7">
    <location>
        <begin position="582"/>
        <end position="631"/>
    </location>
</feature>
<dbReference type="FunFam" id="3.90.640.10:FF:000003">
    <property type="entry name" value="Molecular chaperone DnaK"/>
    <property type="match status" value="1"/>
</dbReference>
<comment type="caution">
    <text evidence="8">The sequence shown here is derived from an EMBL/GenBank/DDBJ whole genome shotgun (WGS) entry which is preliminary data.</text>
</comment>
<dbReference type="EMBL" id="JAKELO010000002">
    <property type="protein sequence ID" value="MDE4908814.1"/>
    <property type="molecule type" value="Genomic_DNA"/>
</dbReference>
<evidence type="ECO:0000256" key="1">
    <source>
        <dbReference type="ARBA" id="ARBA00007381"/>
    </source>
</evidence>
<dbReference type="PANTHER" id="PTHR19375">
    <property type="entry name" value="HEAT SHOCK PROTEIN 70KDA"/>
    <property type="match status" value="1"/>
</dbReference>
<evidence type="ECO:0000256" key="7">
    <source>
        <dbReference type="SAM" id="MobiDB-lite"/>
    </source>
</evidence>
<sequence length="631" mass="67980">MGKEKIIGIDLGTSNSEAAVMLGGKPTIIPSAEGATVAGKMFPSYVAFTADGQLLVGEPARRQMVSNPEATITAAKRKIGTDHVYHIHNKDYTPQQISGFLLKKIKRDAEAFLGETVTKAVITVPAYFNDNQRTATKDAGKIAGLDVVRLVNEPTAASMAYGLDRAGEYKILVFDLGGGTLDVTIMEFGGGTFTVLATSGDTHLGGTDMDTLVYEWIATEFKKLESVDIRNDKMAVNRVKEAAEKAKIELSTVLETEINLPYVSATQEGPKHLSLKLTRSKLEQLVEPTIKRCIEPFEQALKDAKLTKDDIQKVILVGGPTRMPVVQKFIEDHIGRKAERGIDPMECVSIGAAIQGAILGGDITDMVLLDVTPLTLGIETLGGVRTSLIEKNTTIPTKKSQIFTTAADVQTSVTVHVLQGERPMAADNVSLGQFNLVGIPPAPRGIPQIEVSFDIDTSGILNVSAKDLGTGKEQKMTITASTKLSETDVNKMVNEAEQFEEEDRKRKEEVEVTNTADSLIYTAEKTLSELADKLNPELTGKVNAAITAVKAALEEKNIDKIKSETEHLQTVLSEAGSAIYQQSAQQQSAQQQEQAAGPQAGSAGSEKEAGGEQRKADEDVVDADFEVHDEK</sequence>
<keyword evidence="9" id="KW-1185">Reference proteome</keyword>
<evidence type="ECO:0000256" key="4">
    <source>
        <dbReference type="ARBA" id="ARBA00023186"/>
    </source>
</evidence>
<proteinExistence type="inferred from homology"/>
<dbReference type="NCBIfam" id="TIGR02350">
    <property type="entry name" value="prok_dnaK"/>
    <property type="match status" value="1"/>
</dbReference>
<dbReference type="PROSITE" id="PS00329">
    <property type="entry name" value="HSP70_2"/>
    <property type="match status" value="1"/>
</dbReference>
<dbReference type="FunFam" id="3.30.420.40:FF:000071">
    <property type="entry name" value="Molecular chaperone DnaK"/>
    <property type="match status" value="1"/>
</dbReference>
<keyword evidence="3 5" id="KW-0067">ATP-binding</keyword>
<comment type="function">
    <text evidence="5">Acts as a chaperone.</text>
</comment>
<name>A0A9Q4PWM7_9EURY</name>
<dbReference type="Gene3D" id="3.30.30.30">
    <property type="match status" value="1"/>
</dbReference>
<dbReference type="InterPro" id="IPR029047">
    <property type="entry name" value="HSP70_peptide-bd_sf"/>
</dbReference>
<gene>
    <name evidence="5 8" type="primary">dnaK</name>
    <name evidence="8" type="ORF">L0665_09365</name>
</gene>
<dbReference type="PROSITE" id="PS01036">
    <property type="entry name" value="HSP70_3"/>
    <property type="match status" value="1"/>
</dbReference>
<dbReference type="PRINTS" id="PR00301">
    <property type="entry name" value="HEATSHOCK70"/>
</dbReference>
<dbReference type="GO" id="GO:0005524">
    <property type="term" value="F:ATP binding"/>
    <property type="evidence" value="ECO:0007669"/>
    <property type="project" value="UniProtKB-UniRule"/>
</dbReference>
<evidence type="ECO:0000313" key="9">
    <source>
        <dbReference type="Proteomes" id="UP001143747"/>
    </source>
</evidence>
<dbReference type="HAMAP" id="MF_00332">
    <property type="entry name" value="DnaK"/>
    <property type="match status" value="1"/>
</dbReference>
<dbReference type="Gene3D" id="3.30.420.40">
    <property type="match status" value="3"/>
</dbReference>
<dbReference type="Proteomes" id="UP001143747">
    <property type="component" value="Unassembled WGS sequence"/>
</dbReference>
<keyword evidence="2 5" id="KW-0547">Nucleotide-binding</keyword>
<dbReference type="GO" id="GO:0051082">
    <property type="term" value="F:unfolded protein binding"/>
    <property type="evidence" value="ECO:0007669"/>
    <property type="project" value="InterPro"/>
</dbReference>
<dbReference type="FunFam" id="2.60.34.10:FF:000014">
    <property type="entry name" value="Chaperone protein DnaK HSP70"/>
    <property type="match status" value="1"/>
</dbReference>
<evidence type="ECO:0000256" key="3">
    <source>
        <dbReference type="ARBA" id="ARBA00022840"/>
    </source>
</evidence>
<dbReference type="SUPFAM" id="SSF100934">
    <property type="entry name" value="Heat shock protein 70kD (HSP70), C-terminal subdomain"/>
    <property type="match status" value="1"/>
</dbReference>
<dbReference type="Gene3D" id="1.20.1270.10">
    <property type="match status" value="1"/>
</dbReference>
<dbReference type="Gene3D" id="2.60.34.10">
    <property type="entry name" value="Substrate Binding Domain Of DNAk, Chain A, domain 1"/>
    <property type="match status" value="1"/>
</dbReference>
<dbReference type="InterPro" id="IPR013126">
    <property type="entry name" value="Hsp_70_fam"/>
</dbReference>
<dbReference type="InterPro" id="IPR043129">
    <property type="entry name" value="ATPase_NBD"/>
</dbReference>
<dbReference type="AlphaFoldDB" id="A0A9Q4PWM7"/>
<evidence type="ECO:0000256" key="2">
    <source>
        <dbReference type="ARBA" id="ARBA00022741"/>
    </source>
</evidence>
<accession>A0A9Q4PWM7</accession>
<dbReference type="PROSITE" id="PS00297">
    <property type="entry name" value="HSP70_1"/>
    <property type="match status" value="1"/>
</dbReference>
<dbReference type="NCBIfam" id="NF001413">
    <property type="entry name" value="PRK00290.1"/>
    <property type="match status" value="1"/>
</dbReference>
<dbReference type="GO" id="GO:0140662">
    <property type="term" value="F:ATP-dependent protein folding chaperone"/>
    <property type="evidence" value="ECO:0007669"/>
    <property type="project" value="InterPro"/>
</dbReference>
<organism evidence="8 9">
    <name type="scientific">Methanogenium marinum</name>
    <dbReference type="NCBI Taxonomy" id="348610"/>
    <lineage>
        <taxon>Archaea</taxon>
        <taxon>Methanobacteriati</taxon>
        <taxon>Methanobacteriota</taxon>
        <taxon>Stenosarchaea group</taxon>
        <taxon>Methanomicrobia</taxon>
        <taxon>Methanomicrobiales</taxon>
        <taxon>Methanomicrobiaceae</taxon>
        <taxon>Methanogenium</taxon>
    </lineage>
</organism>
<comment type="similarity">
    <text evidence="1 5 6">Belongs to the heat shock protein 70 family.</text>
</comment>